<evidence type="ECO:0000313" key="3">
    <source>
        <dbReference type="Proteomes" id="UP001281305"/>
    </source>
</evidence>
<dbReference type="RefSeq" id="WP_317057307.1">
    <property type="nucleotide sequence ID" value="NZ_CP146606.1"/>
</dbReference>
<keyword evidence="1" id="KW-0812">Transmembrane</keyword>
<feature type="transmembrane region" description="Helical" evidence="1">
    <location>
        <begin position="102"/>
        <end position="123"/>
    </location>
</feature>
<dbReference type="EMBL" id="CP146606">
    <property type="protein sequence ID" value="WYK17235.1"/>
    <property type="molecule type" value="Genomic_DNA"/>
</dbReference>
<accession>A0ABZ2TDP7</accession>
<evidence type="ECO:0000256" key="1">
    <source>
        <dbReference type="SAM" id="Phobius"/>
    </source>
</evidence>
<keyword evidence="3" id="KW-1185">Reference proteome</keyword>
<keyword evidence="1" id="KW-0472">Membrane</keyword>
<name>A0ABZ2TDP7_9RHOB</name>
<sequence length="127" mass="14383">MTNVIDQEQFHKRAAHLEEMLHAKLGVRGKTLERKFKRAGRLLPRRMRAAGRILTETQGKMAHPIVMRQVDPNQVSSAFAELETHLKSIDPVDRRRGKMLNWAGGTVMNLLIICALAAAIIHWKGLI</sequence>
<reference evidence="2 3" key="1">
    <citation type="submission" date="2024-02" db="EMBL/GenBank/DDBJ databases">
        <title>Roseovarius strain W115 nov., isolated from a marine algae.</title>
        <authorList>
            <person name="Lee M.W."/>
            <person name="Lee J.K."/>
            <person name="Kim J.M."/>
            <person name="Choi D.G."/>
            <person name="Baek J.H."/>
            <person name="Bayburt H."/>
            <person name="Jung J.J."/>
            <person name="Han D.M."/>
            <person name="Jeon C.O."/>
        </authorList>
    </citation>
    <scope>NUCLEOTIDE SEQUENCE [LARGE SCALE GENOMIC DNA]</scope>
    <source>
        <strain evidence="2 3">W115</strain>
    </source>
</reference>
<proteinExistence type="predicted"/>
<gene>
    <name evidence="2" type="ORF">RZS32_012525</name>
</gene>
<protein>
    <submittedName>
        <fullName evidence="2">Uncharacterized protein</fullName>
    </submittedName>
</protein>
<keyword evidence="1" id="KW-1133">Transmembrane helix</keyword>
<organism evidence="2 3">
    <name type="scientific">Roseovarius rhodophyticola</name>
    <dbReference type="NCBI Taxonomy" id="3080827"/>
    <lineage>
        <taxon>Bacteria</taxon>
        <taxon>Pseudomonadati</taxon>
        <taxon>Pseudomonadota</taxon>
        <taxon>Alphaproteobacteria</taxon>
        <taxon>Rhodobacterales</taxon>
        <taxon>Roseobacteraceae</taxon>
        <taxon>Roseovarius</taxon>
    </lineage>
</organism>
<evidence type="ECO:0000313" key="2">
    <source>
        <dbReference type="EMBL" id="WYK17235.1"/>
    </source>
</evidence>
<dbReference type="Proteomes" id="UP001281305">
    <property type="component" value="Chromosome"/>
</dbReference>